<protein>
    <recommendedName>
        <fullName evidence="8">Protein male-specific lethal-1 dimerisation domain-containing protein</fullName>
    </recommendedName>
</protein>
<sequence length="237" mass="26292">MGAEGTPVKSKSLFGHTSHNHVGKMDPVASNGSKQLRKAGSGGAVAGVPSPEHGSDGKRRNAMKGTGHAATQTGCIRQILLLQLELIEQQQQQLQNKNKEIDDLKAEKEMLAARIERMERRLQMVKKDGVESRPTPRRRESVEAVASEGTGQSEGQCQTPRQTNFEKSGKNLKRRILFQETRMSRSRRGHPKMPSPKESQALEEETQEEVEPETPPSPWRDQCPVQEDTVAALIKTI</sequence>
<evidence type="ECO:0000313" key="10">
    <source>
        <dbReference type="Proteomes" id="UP000593565"/>
    </source>
</evidence>
<accession>A0A7J6BEP2</accession>
<evidence type="ECO:0000256" key="2">
    <source>
        <dbReference type="ARBA" id="ARBA00004642"/>
    </source>
</evidence>
<feature type="region of interest" description="Disordered" evidence="7">
    <location>
        <begin position="1"/>
        <end position="70"/>
    </location>
</feature>
<dbReference type="GO" id="GO:0072487">
    <property type="term" value="C:MSL complex"/>
    <property type="evidence" value="ECO:0007669"/>
    <property type="project" value="InterPro"/>
</dbReference>
<dbReference type="InterPro" id="IPR031840">
    <property type="entry name" value="MSL1_dimer"/>
</dbReference>
<comment type="caution">
    <text evidence="9">The sequence shown here is derived from an EMBL/GenBank/DDBJ whole genome shotgun (WGS) entry which is preliminary data.</text>
</comment>
<dbReference type="GO" id="GO:0006325">
    <property type="term" value="P:chromatin organization"/>
    <property type="evidence" value="ECO:0007669"/>
    <property type="project" value="UniProtKB-KW"/>
</dbReference>
<reference evidence="9 10" key="1">
    <citation type="submission" date="2020-02" db="EMBL/GenBank/DDBJ databases">
        <title>A chromosome-scale genome assembly of the black bullhead catfish (Ameiurus melas).</title>
        <authorList>
            <person name="Wen M."/>
            <person name="Zham M."/>
            <person name="Cabau C."/>
            <person name="Klopp C."/>
            <person name="Donnadieu C."/>
            <person name="Roques C."/>
            <person name="Bouchez O."/>
            <person name="Lampietro C."/>
            <person name="Jouanno E."/>
            <person name="Herpin A."/>
            <person name="Louis A."/>
            <person name="Berthelot C."/>
            <person name="Parey E."/>
            <person name="Roest-Crollius H."/>
            <person name="Braasch I."/>
            <person name="Postlethwait J."/>
            <person name="Robinson-Rechavi M."/>
            <person name="Echchiki A."/>
            <person name="Begum T."/>
            <person name="Montfort J."/>
            <person name="Schartl M."/>
            <person name="Bobe J."/>
            <person name="Guiguen Y."/>
        </authorList>
    </citation>
    <scope>NUCLEOTIDE SEQUENCE [LARGE SCALE GENOMIC DNA]</scope>
    <source>
        <strain evidence="9">M_S1</strain>
        <tissue evidence="9">Blood</tissue>
    </source>
</reference>
<evidence type="ECO:0000256" key="3">
    <source>
        <dbReference type="ARBA" id="ARBA00022853"/>
    </source>
</evidence>
<organism evidence="9 10">
    <name type="scientific">Ameiurus melas</name>
    <name type="common">Black bullhead</name>
    <name type="synonym">Silurus melas</name>
    <dbReference type="NCBI Taxonomy" id="219545"/>
    <lineage>
        <taxon>Eukaryota</taxon>
        <taxon>Metazoa</taxon>
        <taxon>Chordata</taxon>
        <taxon>Craniata</taxon>
        <taxon>Vertebrata</taxon>
        <taxon>Euteleostomi</taxon>
        <taxon>Actinopterygii</taxon>
        <taxon>Neopterygii</taxon>
        <taxon>Teleostei</taxon>
        <taxon>Ostariophysi</taxon>
        <taxon>Siluriformes</taxon>
        <taxon>Ictaluridae</taxon>
        <taxon>Ameiurus</taxon>
    </lineage>
</organism>
<dbReference type="Gene3D" id="1.20.5.170">
    <property type="match status" value="1"/>
</dbReference>
<dbReference type="PANTHER" id="PTHR21656">
    <property type="entry name" value="MALE-SPECIFIC LETHAL-1 PROTEIN"/>
    <property type="match status" value="1"/>
</dbReference>
<feature type="domain" description="Protein male-specific lethal-1 dimerisation" evidence="8">
    <location>
        <begin position="68"/>
        <end position="104"/>
    </location>
</feature>
<dbReference type="Proteomes" id="UP000593565">
    <property type="component" value="Unassembled WGS sequence"/>
</dbReference>
<comment type="subcellular location">
    <subcellularLocation>
        <location evidence="1">Nucleus speckle</location>
    </subcellularLocation>
    <subcellularLocation>
        <location evidence="2">Nucleus</location>
        <location evidence="2">Nucleoplasm</location>
    </subcellularLocation>
</comment>
<name>A0A7J6BEP2_AMEME</name>
<comment type="similarity">
    <text evidence="6">Belongs to the msl-1 family.</text>
</comment>
<dbReference type="EMBL" id="JAAGNN010000002">
    <property type="protein sequence ID" value="KAF4092809.1"/>
    <property type="molecule type" value="Genomic_DNA"/>
</dbReference>
<gene>
    <name evidence="9" type="ORF">AMELA_G00025380</name>
</gene>
<dbReference type="InterPro" id="IPR026711">
    <property type="entry name" value="Msl-1"/>
</dbReference>
<feature type="compositionally biased region" description="Acidic residues" evidence="7">
    <location>
        <begin position="201"/>
        <end position="212"/>
    </location>
</feature>
<dbReference type="GO" id="GO:0016607">
    <property type="term" value="C:nuclear speck"/>
    <property type="evidence" value="ECO:0007669"/>
    <property type="project" value="UniProtKB-SubCell"/>
</dbReference>
<evidence type="ECO:0000256" key="1">
    <source>
        <dbReference type="ARBA" id="ARBA00004324"/>
    </source>
</evidence>
<dbReference type="PANTHER" id="PTHR21656:SF2">
    <property type="entry name" value="MALE-SPECIFIC LETHAL 1 HOMOLOG"/>
    <property type="match status" value="1"/>
</dbReference>
<keyword evidence="4" id="KW-0175">Coiled coil</keyword>
<feature type="region of interest" description="Disordered" evidence="7">
    <location>
        <begin position="126"/>
        <end position="224"/>
    </location>
</feature>
<dbReference type="Pfam" id="PF16801">
    <property type="entry name" value="MSL1_dimer"/>
    <property type="match status" value="1"/>
</dbReference>
<dbReference type="GO" id="GO:0045893">
    <property type="term" value="P:positive regulation of DNA-templated transcription"/>
    <property type="evidence" value="ECO:0007669"/>
    <property type="project" value="UniProtKB-ARBA"/>
</dbReference>
<evidence type="ECO:0000256" key="6">
    <source>
        <dbReference type="ARBA" id="ARBA00061695"/>
    </source>
</evidence>
<feature type="compositionally biased region" description="Polar residues" evidence="7">
    <location>
        <begin position="149"/>
        <end position="166"/>
    </location>
</feature>
<evidence type="ECO:0000256" key="5">
    <source>
        <dbReference type="ARBA" id="ARBA00023242"/>
    </source>
</evidence>
<evidence type="ECO:0000259" key="8">
    <source>
        <dbReference type="Pfam" id="PF16801"/>
    </source>
</evidence>
<evidence type="ECO:0000313" key="9">
    <source>
        <dbReference type="EMBL" id="KAF4092809.1"/>
    </source>
</evidence>
<dbReference type="FunFam" id="1.20.5.170:FF:000047">
    <property type="entry name" value="male-specific lethal 1 homolog isoform X1"/>
    <property type="match status" value="1"/>
</dbReference>
<keyword evidence="10" id="KW-1185">Reference proteome</keyword>
<keyword evidence="5" id="KW-0539">Nucleus</keyword>
<dbReference type="AlphaFoldDB" id="A0A7J6BEP2"/>
<dbReference type="GO" id="GO:0003682">
    <property type="term" value="F:chromatin binding"/>
    <property type="evidence" value="ECO:0007669"/>
    <property type="project" value="TreeGrafter"/>
</dbReference>
<keyword evidence="3" id="KW-0156">Chromatin regulator</keyword>
<evidence type="ECO:0000256" key="4">
    <source>
        <dbReference type="ARBA" id="ARBA00023054"/>
    </source>
</evidence>
<evidence type="ECO:0000256" key="7">
    <source>
        <dbReference type="SAM" id="MobiDB-lite"/>
    </source>
</evidence>
<proteinExistence type="inferred from homology"/>